<gene>
    <name evidence="1" type="ORF">MYCIT1_LOCUS25941</name>
</gene>
<proteinExistence type="predicted"/>
<evidence type="ECO:0000313" key="2">
    <source>
        <dbReference type="Proteomes" id="UP001295794"/>
    </source>
</evidence>
<feature type="non-terminal residue" evidence="1">
    <location>
        <position position="1"/>
    </location>
</feature>
<organism evidence="1 2">
    <name type="scientific">Mycena citricolor</name>
    <dbReference type="NCBI Taxonomy" id="2018698"/>
    <lineage>
        <taxon>Eukaryota</taxon>
        <taxon>Fungi</taxon>
        <taxon>Dikarya</taxon>
        <taxon>Basidiomycota</taxon>
        <taxon>Agaricomycotina</taxon>
        <taxon>Agaricomycetes</taxon>
        <taxon>Agaricomycetidae</taxon>
        <taxon>Agaricales</taxon>
        <taxon>Marasmiineae</taxon>
        <taxon>Mycenaceae</taxon>
        <taxon>Mycena</taxon>
    </lineage>
</organism>
<comment type="caution">
    <text evidence="1">The sequence shown here is derived from an EMBL/GenBank/DDBJ whole genome shotgun (WGS) entry which is preliminary data.</text>
</comment>
<name>A0AAD2HJR4_9AGAR</name>
<evidence type="ECO:0000313" key="1">
    <source>
        <dbReference type="EMBL" id="CAK5277132.1"/>
    </source>
</evidence>
<dbReference type="Proteomes" id="UP001295794">
    <property type="component" value="Unassembled WGS sequence"/>
</dbReference>
<dbReference type="EMBL" id="CAVNYO010000419">
    <property type="protein sequence ID" value="CAK5277132.1"/>
    <property type="molecule type" value="Genomic_DNA"/>
</dbReference>
<sequence length="58" mass="6739">QSYRFFCFVTELQCKAKHGDILCKGHLQMIFSNSHLSQPPCAFDWDCTQGKMFLHSVK</sequence>
<dbReference type="AlphaFoldDB" id="A0AAD2HJR4"/>
<accession>A0AAD2HJR4</accession>
<reference evidence="1" key="1">
    <citation type="submission" date="2023-11" db="EMBL/GenBank/DDBJ databases">
        <authorList>
            <person name="De Vega J J."/>
            <person name="De Vega J J."/>
        </authorList>
    </citation>
    <scope>NUCLEOTIDE SEQUENCE</scope>
</reference>
<keyword evidence="2" id="KW-1185">Reference proteome</keyword>
<protein>
    <submittedName>
        <fullName evidence="1">Uncharacterized protein</fullName>
    </submittedName>
</protein>